<sequence length="58" mass="6534">MDANAIEYFSRLLGSPMKKTSFVEQNKLAALQMKGLVVLKYIAAAVIATAQLWLWCTW</sequence>
<feature type="transmembrane region" description="Helical" evidence="1">
    <location>
        <begin position="37"/>
        <end position="55"/>
    </location>
</feature>
<proteinExistence type="predicted"/>
<name>A0ABM1R9K7_CAMSA</name>
<gene>
    <name evidence="3" type="primary">LOC109130531</name>
</gene>
<protein>
    <submittedName>
        <fullName evidence="3">Uncharacterized protein LOC109130531</fullName>
    </submittedName>
</protein>
<keyword evidence="2" id="KW-1185">Reference proteome</keyword>
<accession>A0ABM1R9K7</accession>
<reference evidence="3" key="2">
    <citation type="submission" date="2025-08" db="UniProtKB">
        <authorList>
            <consortium name="RefSeq"/>
        </authorList>
    </citation>
    <scope>IDENTIFICATION</scope>
    <source>
        <tissue evidence="3">Leaf</tissue>
    </source>
</reference>
<reference evidence="2" key="1">
    <citation type="journal article" date="2014" name="Nat. Commun.">
        <title>The emerging biofuel crop Camelina sativa retains a highly undifferentiated hexaploid genome structure.</title>
        <authorList>
            <person name="Kagale S."/>
            <person name="Koh C."/>
            <person name="Nixon J."/>
            <person name="Bollina V."/>
            <person name="Clarke W.E."/>
            <person name="Tuteja R."/>
            <person name="Spillane C."/>
            <person name="Robinson S.J."/>
            <person name="Links M.G."/>
            <person name="Clarke C."/>
            <person name="Higgins E.E."/>
            <person name="Huebert T."/>
            <person name="Sharpe A.G."/>
            <person name="Parkin I.A."/>
        </authorList>
    </citation>
    <scope>NUCLEOTIDE SEQUENCE [LARGE SCALE GENOMIC DNA]</scope>
    <source>
        <strain evidence="2">cv. DH55</strain>
    </source>
</reference>
<keyword evidence="1" id="KW-0812">Transmembrane</keyword>
<evidence type="ECO:0000313" key="2">
    <source>
        <dbReference type="Proteomes" id="UP000694864"/>
    </source>
</evidence>
<keyword evidence="1" id="KW-1133">Transmembrane helix</keyword>
<dbReference type="Proteomes" id="UP000694864">
    <property type="component" value="Chromosome 3"/>
</dbReference>
<dbReference type="RefSeq" id="XP_019095695.1">
    <property type="nucleotide sequence ID" value="XM_019240150.1"/>
</dbReference>
<keyword evidence="1" id="KW-0472">Membrane</keyword>
<evidence type="ECO:0000313" key="3">
    <source>
        <dbReference type="RefSeq" id="XP_019095695.1"/>
    </source>
</evidence>
<organism evidence="2 3">
    <name type="scientific">Camelina sativa</name>
    <name type="common">False flax</name>
    <name type="synonym">Myagrum sativum</name>
    <dbReference type="NCBI Taxonomy" id="90675"/>
    <lineage>
        <taxon>Eukaryota</taxon>
        <taxon>Viridiplantae</taxon>
        <taxon>Streptophyta</taxon>
        <taxon>Embryophyta</taxon>
        <taxon>Tracheophyta</taxon>
        <taxon>Spermatophyta</taxon>
        <taxon>Magnoliopsida</taxon>
        <taxon>eudicotyledons</taxon>
        <taxon>Gunneridae</taxon>
        <taxon>Pentapetalae</taxon>
        <taxon>rosids</taxon>
        <taxon>malvids</taxon>
        <taxon>Brassicales</taxon>
        <taxon>Brassicaceae</taxon>
        <taxon>Camelineae</taxon>
        <taxon>Camelina</taxon>
    </lineage>
</organism>
<evidence type="ECO:0000256" key="1">
    <source>
        <dbReference type="SAM" id="Phobius"/>
    </source>
</evidence>
<dbReference type="GeneID" id="109130531"/>